<proteinExistence type="predicted"/>
<comment type="caution">
    <text evidence="2">The sequence shown here is derived from an EMBL/GenBank/DDBJ whole genome shotgun (WGS) entry which is preliminary data.</text>
</comment>
<sequence>MTQLPRPATLLDPALAGRALPAVGTVVSRDRAREFARAIGEERDVHLDIAAARAAGYPDLLLTPTLLFGIELELRSPQLFSTIGVAPADVLHTEQSFVFHTTAHAGEDLVFRGRISSVRRHRAGHLEFLEQDSEVSRGGVPVASLHQVIAVRPR</sequence>
<reference evidence="3" key="1">
    <citation type="journal article" date="2019" name="Int. J. Syst. Evol. Microbiol.">
        <title>The Global Catalogue of Microorganisms (GCM) 10K type strain sequencing project: providing services to taxonomists for standard genome sequencing and annotation.</title>
        <authorList>
            <consortium name="The Broad Institute Genomics Platform"/>
            <consortium name="The Broad Institute Genome Sequencing Center for Infectious Disease"/>
            <person name="Wu L."/>
            <person name="Ma J."/>
        </authorList>
    </citation>
    <scope>NUCLEOTIDE SEQUENCE [LARGE SCALE GENOMIC DNA]</scope>
    <source>
        <strain evidence="3">JCM 16898</strain>
    </source>
</reference>
<gene>
    <name evidence="2" type="ORF">GCM10022222_58810</name>
</gene>
<dbReference type="RefSeq" id="WP_344865586.1">
    <property type="nucleotide sequence ID" value="NZ_BAAAZN010000014.1"/>
</dbReference>
<accession>A0ABP6XIW8</accession>
<dbReference type="EMBL" id="BAAAZN010000014">
    <property type="protein sequence ID" value="GAA3567117.1"/>
    <property type="molecule type" value="Genomic_DNA"/>
</dbReference>
<dbReference type="Proteomes" id="UP001500689">
    <property type="component" value="Unassembled WGS sequence"/>
</dbReference>
<dbReference type="Pfam" id="PF13452">
    <property type="entry name" value="FAS1_DH_region"/>
    <property type="match status" value="1"/>
</dbReference>
<evidence type="ECO:0000259" key="1">
    <source>
        <dbReference type="Pfam" id="PF13452"/>
    </source>
</evidence>
<evidence type="ECO:0000313" key="2">
    <source>
        <dbReference type="EMBL" id="GAA3567117.1"/>
    </source>
</evidence>
<organism evidence="2 3">
    <name type="scientific">Amycolatopsis ultiminotia</name>
    <dbReference type="NCBI Taxonomy" id="543629"/>
    <lineage>
        <taxon>Bacteria</taxon>
        <taxon>Bacillati</taxon>
        <taxon>Actinomycetota</taxon>
        <taxon>Actinomycetes</taxon>
        <taxon>Pseudonocardiales</taxon>
        <taxon>Pseudonocardiaceae</taxon>
        <taxon>Amycolatopsis</taxon>
    </lineage>
</organism>
<dbReference type="SUPFAM" id="SSF54637">
    <property type="entry name" value="Thioesterase/thiol ester dehydrase-isomerase"/>
    <property type="match status" value="1"/>
</dbReference>
<name>A0ABP6XIW8_9PSEU</name>
<feature type="domain" description="FAS1-like dehydratase" evidence="1">
    <location>
        <begin position="16"/>
        <end position="144"/>
    </location>
</feature>
<evidence type="ECO:0000313" key="3">
    <source>
        <dbReference type="Proteomes" id="UP001500689"/>
    </source>
</evidence>
<dbReference type="InterPro" id="IPR039569">
    <property type="entry name" value="FAS1-like_DH_region"/>
</dbReference>
<dbReference type="InterPro" id="IPR029069">
    <property type="entry name" value="HotDog_dom_sf"/>
</dbReference>
<dbReference type="Gene3D" id="3.10.129.10">
    <property type="entry name" value="Hotdog Thioesterase"/>
    <property type="match status" value="1"/>
</dbReference>
<keyword evidence="3" id="KW-1185">Reference proteome</keyword>
<protein>
    <recommendedName>
        <fullName evidence="1">FAS1-like dehydratase domain-containing protein</fullName>
    </recommendedName>
</protein>